<protein>
    <submittedName>
        <fullName evidence="2">Uncharacterized protein</fullName>
    </submittedName>
</protein>
<organism evidence="2 3">
    <name type="scientific">Brasilonema sennae CENA114</name>
    <dbReference type="NCBI Taxonomy" id="415709"/>
    <lineage>
        <taxon>Bacteria</taxon>
        <taxon>Bacillati</taxon>
        <taxon>Cyanobacteriota</taxon>
        <taxon>Cyanophyceae</taxon>
        <taxon>Nostocales</taxon>
        <taxon>Scytonemataceae</taxon>
        <taxon>Brasilonema</taxon>
        <taxon>Bromeliae group (in: Brasilonema)</taxon>
    </lineage>
</organism>
<sequence length="240" mass="28071">MVCLLCMQIILVVVCIMIFIWFVRSYYRTQHALQWWSCRQSLKLFLEAEIIRDNLLQEFFTIRRSLELLPVENQGLSFSQTQECLTKTNSFHLSLAQLSDRLFPAYLQDSLPLAIESTIEPWVHSHPHLYFDIEMPKSWRHESAETSLIVLRTLEELLEITLPEVLTELSIYISLKQVENLGQLMVKITYPDVSALTFSSNLPELSYLCETFRFLTSGKTFRQSNSNSVAWYFCWSVPVL</sequence>
<keyword evidence="1" id="KW-0812">Transmembrane</keyword>
<feature type="transmembrane region" description="Helical" evidence="1">
    <location>
        <begin position="6"/>
        <end position="27"/>
    </location>
</feature>
<accession>A0A856MG77</accession>
<dbReference type="AlphaFoldDB" id="A0A856MG77"/>
<name>A0A856MG77_9CYAN</name>
<evidence type="ECO:0000313" key="3">
    <source>
        <dbReference type="Proteomes" id="UP000503129"/>
    </source>
</evidence>
<keyword evidence="3" id="KW-1185">Reference proteome</keyword>
<evidence type="ECO:0000256" key="1">
    <source>
        <dbReference type="SAM" id="Phobius"/>
    </source>
</evidence>
<keyword evidence="1" id="KW-1133">Transmembrane helix</keyword>
<dbReference type="Proteomes" id="UP000503129">
    <property type="component" value="Chromosome"/>
</dbReference>
<keyword evidence="1" id="KW-0472">Membrane</keyword>
<dbReference type="EMBL" id="CP030118">
    <property type="protein sequence ID" value="QDL08691.1"/>
    <property type="molecule type" value="Genomic_DNA"/>
</dbReference>
<reference evidence="2 3" key="1">
    <citation type="submission" date="2018-06" db="EMBL/GenBank/DDBJ databases">
        <title>Comparative genomics of Brasilonema spp. strains.</title>
        <authorList>
            <person name="Alvarenga D.O."/>
            <person name="Fiore M.F."/>
            <person name="Varani A.M."/>
        </authorList>
    </citation>
    <scope>NUCLEOTIDE SEQUENCE [LARGE SCALE GENOMIC DNA]</scope>
    <source>
        <strain evidence="2 3">CENA114</strain>
    </source>
</reference>
<dbReference type="KEGG" id="bsen:DP114_13045"/>
<evidence type="ECO:0000313" key="2">
    <source>
        <dbReference type="EMBL" id="QDL08691.1"/>
    </source>
</evidence>
<proteinExistence type="predicted"/>
<gene>
    <name evidence="2" type="ORF">DP114_13045</name>
</gene>